<evidence type="ECO:0000313" key="3">
    <source>
        <dbReference type="Proteomes" id="UP000034098"/>
    </source>
</evidence>
<proteinExistence type="predicted"/>
<evidence type="ECO:0000313" key="2">
    <source>
        <dbReference type="EMBL" id="KJL42525.1"/>
    </source>
</evidence>
<protein>
    <recommendedName>
        <fullName evidence="1">DUF559 domain-containing protein</fullName>
    </recommendedName>
</protein>
<dbReference type="Gene3D" id="3.40.960.10">
    <property type="entry name" value="VSR Endonuclease"/>
    <property type="match status" value="1"/>
</dbReference>
<keyword evidence="3" id="KW-1185">Reference proteome</keyword>
<accession>A0A0M2H7N3</accession>
<dbReference type="InterPro" id="IPR007569">
    <property type="entry name" value="DUF559"/>
</dbReference>
<dbReference type="OrthoDB" id="2594539at2"/>
<gene>
    <name evidence="2" type="ORF">RS82_02082</name>
</gene>
<dbReference type="PATRIC" id="fig|69370.6.peg.2114"/>
<name>A0A0M2H7N3_MICTR</name>
<dbReference type="SUPFAM" id="SSF52980">
    <property type="entry name" value="Restriction endonuclease-like"/>
    <property type="match status" value="1"/>
</dbReference>
<evidence type="ECO:0000259" key="1">
    <source>
        <dbReference type="Pfam" id="PF04480"/>
    </source>
</evidence>
<organism evidence="2 3">
    <name type="scientific">Microbacterium trichothecenolyticum</name>
    <name type="common">Aureobacterium trichothecenolyticum</name>
    <dbReference type="NCBI Taxonomy" id="69370"/>
    <lineage>
        <taxon>Bacteria</taxon>
        <taxon>Bacillati</taxon>
        <taxon>Actinomycetota</taxon>
        <taxon>Actinomycetes</taxon>
        <taxon>Micrococcales</taxon>
        <taxon>Microbacteriaceae</taxon>
        <taxon>Microbacterium</taxon>
    </lineage>
</organism>
<sequence>MCTASPPTVATFRELRASGLSRSKIAEGLDDGSLTSPRRGVYERRGVCPEIKAAAAHGGWITCVSAAVHLGLWVAEHRKHLHVGLRPNGRAYSHADCSCVVHWSDADDAKRSAFGVPSVRVVLRQILRCQGLESFFVALESALRQRTLSQADLEWLRQHTNSRARDAIGFARRDADSGLESLLRWRLRRRGLRVRTQQSITSVGRVDFVIGERLIVEVDGAPNHDSESHRHKDLVRDANAAAWGFVTLRFDYALVVHDWDTVELAILGLVDRGLHLA</sequence>
<dbReference type="Pfam" id="PF04480">
    <property type="entry name" value="DUF559"/>
    <property type="match status" value="1"/>
</dbReference>
<dbReference type="InterPro" id="IPR011335">
    <property type="entry name" value="Restrct_endonuc-II-like"/>
</dbReference>
<dbReference type="AlphaFoldDB" id="A0A0M2H7N3"/>
<comment type="caution">
    <text evidence="2">The sequence shown here is derived from an EMBL/GenBank/DDBJ whole genome shotgun (WGS) entry which is preliminary data.</text>
</comment>
<dbReference type="Proteomes" id="UP000034098">
    <property type="component" value="Unassembled WGS sequence"/>
</dbReference>
<dbReference type="EMBL" id="JYJA01000034">
    <property type="protein sequence ID" value="KJL42525.1"/>
    <property type="molecule type" value="Genomic_DNA"/>
</dbReference>
<feature type="domain" description="DUF559" evidence="1">
    <location>
        <begin position="183"/>
        <end position="267"/>
    </location>
</feature>
<reference evidence="2 3" key="1">
    <citation type="submission" date="2015-02" db="EMBL/GenBank/DDBJ databases">
        <title>Draft genome sequences of ten Microbacterium spp. with emphasis on heavy metal contaminated environments.</title>
        <authorList>
            <person name="Corretto E."/>
        </authorList>
    </citation>
    <scope>NUCLEOTIDE SEQUENCE [LARGE SCALE GENOMIC DNA]</scope>
    <source>
        <strain evidence="2 3">DSM 8608</strain>
    </source>
</reference>